<proteinExistence type="predicted"/>
<dbReference type="Proteomes" id="UP000183832">
    <property type="component" value="Unassembled WGS sequence"/>
</dbReference>
<dbReference type="EMBL" id="CVRI01000070">
    <property type="protein sequence ID" value="CRL07238.1"/>
    <property type="molecule type" value="Genomic_DNA"/>
</dbReference>
<gene>
    <name evidence="1" type="ORF">CLUMA_CG020218</name>
</gene>
<name>A0A1J1J6Z0_9DIPT</name>
<accession>A0A1J1J6Z0</accession>
<sequence length="47" mass="5636">MRYKISKIEPEYIETLQLMFGGYPCLHQLNMEEIFENIVDKDEISLI</sequence>
<reference evidence="1 2" key="1">
    <citation type="submission" date="2015-04" db="EMBL/GenBank/DDBJ databases">
        <authorList>
            <person name="Syromyatnikov M.Y."/>
            <person name="Popov V.N."/>
        </authorList>
    </citation>
    <scope>NUCLEOTIDE SEQUENCE [LARGE SCALE GENOMIC DNA]</scope>
</reference>
<keyword evidence="2" id="KW-1185">Reference proteome</keyword>
<organism evidence="1 2">
    <name type="scientific">Clunio marinus</name>
    <dbReference type="NCBI Taxonomy" id="568069"/>
    <lineage>
        <taxon>Eukaryota</taxon>
        <taxon>Metazoa</taxon>
        <taxon>Ecdysozoa</taxon>
        <taxon>Arthropoda</taxon>
        <taxon>Hexapoda</taxon>
        <taxon>Insecta</taxon>
        <taxon>Pterygota</taxon>
        <taxon>Neoptera</taxon>
        <taxon>Endopterygota</taxon>
        <taxon>Diptera</taxon>
        <taxon>Nematocera</taxon>
        <taxon>Chironomoidea</taxon>
        <taxon>Chironomidae</taxon>
        <taxon>Clunio</taxon>
    </lineage>
</organism>
<evidence type="ECO:0000313" key="1">
    <source>
        <dbReference type="EMBL" id="CRL07238.1"/>
    </source>
</evidence>
<protein>
    <submittedName>
        <fullName evidence="1">CLUMA_CG020218, isoform A</fullName>
    </submittedName>
</protein>
<evidence type="ECO:0000313" key="2">
    <source>
        <dbReference type="Proteomes" id="UP000183832"/>
    </source>
</evidence>
<dbReference type="AlphaFoldDB" id="A0A1J1J6Z0"/>